<gene>
    <name evidence="3" type="ORF">AR686_07570</name>
</gene>
<feature type="compositionally biased region" description="Basic and acidic residues" evidence="1">
    <location>
        <begin position="83"/>
        <end position="95"/>
    </location>
</feature>
<accession>A0A117KBR8</accession>
<dbReference type="RefSeq" id="WP_059136376.1">
    <property type="nucleotide sequence ID" value="NZ_LMAI01000004.1"/>
</dbReference>
<dbReference type="AlphaFoldDB" id="A0A117KBR8"/>
<feature type="compositionally biased region" description="Polar residues" evidence="1">
    <location>
        <begin position="68"/>
        <end position="79"/>
    </location>
</feature>
<dbReference type="EMBL" id="LMAI01000004">
    <property type="protein sequence ID" value="KUJ56411.1"/>
    <property type="molecule type" value="Genomic_DNA"/>
</dbReference>
<dbReference type="Pfam" id="PF01551">
    <property type="entry name" value="Peptidase_M23"/>
    <property type="match status" value="1"/>
</dbReference>
<protein>
    <recommendedName>
        <fullName evidence="2">M23ase beta-sheet core domain-containing protein</fullName>
    </recommendedName>
</protein>
<dbReference type="InterPro" id="IPR011055">
    <property type="entry name" value="Dup_hybrid_motif"/>
</dbReference>
<dbReference type="PANTHER" id="PTHR21666:SF270">
    <property type="entry name" value="MUREIN HYDROLASE ACTIVATOR ENVC"/>
    <property type="match status" value="1"/>
</dbReference>
<dbReference type="CDD" id="cd12797">
    <property type="entry name" value="M23_peptidase"/>
    <property type="match status" value="1"/>
</dbReference>
<dbReference type="PANTHER" id="PTHR21666">
    <property type="entry name" value="PEPTIDASE-RELATED"/>
    <property type="match status" value="1"/>
</dbReference>
<sequence length="271" mass="31031">MKKTVILMHLLIFSNFLPQFNTASYKGKLNTIRVNSSLQNQFTTSFLSYHITGKSNKKHFDKRKDSLNDSANNNEQTAPQKVHSTENNEEIRVTSEDDTLSENRPSEKKYRTKKLSLLEYEKYPTEELQIVYMPLEKMKITSNFGHRFHPIDKMEKFHAGVDLRANSDYVFAVLDGIISDAGYSSGAGNYIKVQHGDFETIYLHLQKTFFSLGDFVYAGDIIAVSGNSGKSTAPHLHFSVKERGKYIDPIHFLNDLIKTNNTISDYNYGKY</sequence>
<feature type="region of interest" description="Disordered" evidence="1">
    <location>
        <begin position="58"/>
        <end position="108"/>
    </location>
</feature>
<evidence type="ECO:0000313" key="4">
    <source>
        <dbReference type="Proteomes" id="UP000054388"/>
    </source>
</evidence>
<proteinExistence type="predicted"/>
<organism evidence="3 4">
    <name type="scientific">Chryseobacterium aquaticum subsp. greenlandense</name>
    <dbReference type="NCBI Taxonomy" id="345663"/>
    <lineage>
        <taxon>Bacteria</taxon>
        <taxon>Pseudomonadati</taxon>
        <taxon>Bacteroidota</taxon>
        <taxon>Flavobacteriia</taxon>
        <taxon>Flavobacteriales</taxon>
        <taxon>Weeksellaceae</taxon>
        <taxon>Chryseobacterium group</taxon>
        <taxon>Chryseobacterium</taxon>
    </lineage>
</organism>
<evidence type="ECO:0000259" key="2">
    <source>
        <dbReference type="Pfam" id="PF01551"/>
    </source>
</evidence>
<dbReference type="InterPro" id="IPR050570">
    <property type="entry name" value="Cell_wall_metabolism_enzyme"/>
</dbReference>
<name>A0A117KBR8_9FLAO</name>
<comment type="caution">
    <text evidence="3">The sequence shown here is derived from an EMBL/GenBank/DDBJ whole genome shotgun (WGS) entry which is preliminary data.</text>
</comment>
<dbReference type="Gene3D" id="2.70.70.10">
    <property type="entry name" value="Glucose Permease (Domain IIA)"/>
    <property type="match status" value="1"/>
</dbReference>
<evidence type="ECO:0000313" key="3">
    <source>
        <dbReference type="EMBL" id="KUJ56411.1"/>
    </source>
</evidence>
<dbReference type="InterPro" id="IPR016047">
    <property type="entry name" value="M23ase_b-sheet_dom"/>
</dbReference>
<evidence type="ECO:0000256" key="1">
    <source>
        <dbReference type="SAM" id="MobiDB-lite"/>
    </source>
</evidence>
<dbReference type="GO" id="GO:0004222">
    <property type="term" value="F:metalloendopeptidase activity"/>
    <property type="evidence" value="ECO:0007669"/>
    <property type="project" value="TreeGrafter"/>
</dbReference>
<dbReference type="SUPFAM" id="SSF51261">
    <property type="entry name" value="Duplicated hybrid motif"/>
    <property type="match status" value="1"/>
</dbReference>
<dbReference type="Proteomes" id="UP000054388">
    <property type="component" value="Unassembled WGS sequence"/>
</dbReference>
<feature type="domain" description="M23ase beta-sheet core" evidence="2">
    <location>
        <begin position="156"/>
        <end position="249"/>
    </location>
</feature>
<reference evidence="3 4" key="1">
    <citation type="submission" date="2015-10" db="EMBL/GenBank/DDBJ databases">
        <title>Genome sequence of Chryseobacterium greenlandense.</title>
        <authorList>
            <person name="Newman J."/>
            <person name="Fischer K."/>
            <person name="Miller J."/>
        </authorList>
    </citation>
    <scope>NUCLEOTIDE SEQUENCE [LARGE SCALE GENOMIC DNA]</scope>
    <source>
        <strain evidence="3 4">UMB34</strain>
    </source>
</reference>